<accession>A0A418YDB0</accession>
<feature type="transmembrane region" description="Helical" evidence="1">
    <location>
        <begin position="43"/>
        <end position="61"/>
    </location>
</feature>
<feature type="transmembrane region" description="Helical" evidence="1">
    <location>
        <begin position="67"/>
        <end position="87"/>
    </location>
</feature>
<protein>
    <submittedName>
        <fullName evidence="2">Uncharacterized protein</fullName>
    </submittedName>
</protein>
<reference evidence="2 3" key="2">
    <citation type="submission" date="2019-01" db="EMBL/GenBank/DDBJ databases">
        <title>Motilimonas pumilus sp. nov., isolated from the gut of sea cucumber (Apostichopus japonicus).</title>
        <authorList>
            <person name="Wang F.-Q."/>
            <person name="Ren L.-H."/>
            <person name="Lin Y.-W."/>
            <person name="Sun G.-H."/>
            <person name="Du Z.-J."/>
            <person name="Zhao J.-X."/>
            <person name="Liu X.-J."/>
            <person name="Liu L.-J."/>
        </authorList>
    </citation>
    <scope>NUCLEOTIDE SEQUENCE [LARGE SCALE GENOMIC DNA]</scope>
    <source>
        <strain evidence="2 3">PLHSC7-2</strain>
    </source>
</reference>
<sequence length="259" mass="28555">MTTFTTESTISNTFANVLEQSNHAIAEIREKQTTPITATARNIAFACLAVAGSLLLGLFLLQIIQGVLALFIAVGAALALFYGLRFLKAMDPLVKQKTQNFVLQKMIDEARENNTRQLDSLVLQGAERLKHARASRDKMGGYVKKLQSKLAKSNPNTDSNYQVKAEMLQKVENAYQAIRTNVDRAAKSNKAFEKKVACYKDMAEFSDIVGEAMNFAAATSGNKLEELLGLEAFASIEGEFHQAMVSIENSVSDYEIDQQ</sequence>
<keyword evidence="1" id="KW-1133">Transmembrane helix</keyword>
<name>A0A418YDB0_9GAMM</name>
<keyword evidence="1" id="KW-0812">Transmembrane</keyword>
<gene>
    <name evidence="2" type="ORF">D1Z90_12625</name>
</gene>
<evidence type="ECO:0000256" key="1">
    <source>
        <dbReference type="SAM" id="Phobius"/>
    </source>
</evidence>
<comment type="caution">
    <text evidence="2">The sequence shown here is derived from an EMBL/GenBank/DDBJ whole genome shotgun (WGS) entry which is preliminary data.</text>
</comment>
<keyword evidence="1" id="KW-0472">Membrane</keyword>
<dbReference type="AlphaFoldDB" id="A0A418YDB0"/>
<dbReference type="Proteomes" id="UP000283255">
    <property type="component" value="Unassembled WGS sequence"/>
</dbReference>
<dbReference type="OrthoDB" id="7058484at2"/>
<dbReference type="EMBL" id="QZCH01000016">
    <property type="protein sequence ID" value="RJG42504.1"/>
    <property type="molecule type" value="Genomic_DNA"/>
</dbReference>
<reference evidence="2 3" key="1">
    <citation type="submission" date="2018-09" db="EMBL/GenBank/DDBJ databases">
        <authorList>
            <person name="Wang F."/>
        </authorList>
    </citation>
    <scope>NUCLEOTIDE SEQUENCE [LARGE SCALE GENOMIC DNA]</scope>
    <source>
        <strain evidence="2 3">PLHSC7-2</strain>
    </source>
</reference>
<organism evidence="2 3">
    <name type="scientific">Motilimonas pumila</name>
    <dbReference type="NCBI Taxonomy" id="2303987"/>
    <lineage>
        <taxon>Bacteria</taxon>
        <taxon>Pseudomonadati</taxon>
        <taxon>Pseudomonadota</taxon>
        <taxon>Gammaproteobacteria</taxon>
        <taxon>Alteromonadales</taxon>
        <taxon>Alteromonadales genera incertae sedis</taxon>
        <taxon>Motilimonas</taxon>
    </lineage>
</organism>
<evidence type="ECO:0000313" key="3">
    <source>
        <dbReference type="Proteomes" id="UP000283255"/>
    </source>
</evidence>
<proteinExistence type="predicted"/>
<keyword evidence="3" id="KW-1185">Reference proteome</keyword>
<dbReference type="RefSeq" id="WP_119911131.1">
    <property type="nucleotide sequence ID" value="NZ_QZCH01000016.1"/>
</dbReference>
<evidence type="ECO:0000313" key="2">
    <source>
        <dbReference type="EMBL" id="RJG42504.1"/>
    </source>
</evidence>